<dbReference type="Proteomes" id="UP000789901">
    <property type="component" value="Unassembled WGS sequence"/>
</dbReference>
<dbReference type="EMBL" id="CAJVQB010044661">
    <property type="protein sequence ID" value="CAG8832061.1"/>
    <property type="molecule type" value="Genomic_DNA"/>
</dbReference>
<name>A0ABN7WGW6_GIGMA</name>
<keyword evidence="2" id="KW-1185">Reference proteome</keyword>
<accession>A0ABN7WGW6</accession>
<comment type="caution">
    <text evidence="1">The sequence shown here is derived from an EMBL/GenBank/DDBJ whole genome shotgun (WGS) entry which is preliminary data.</text>
</comment>
<reference evidence="1 2" key="1">
    <citation type="submission" date="2021-06" db="EMBL/GenBank/DDBJ databases">
        <authorList>
            <person name="Kallberg Y."/>
            <person name="Tangrot J."/>
            <person name="Rosling A."/>
        </authorList>
    </citation>
    <scope>NUCLEOTIDE SEQUENCE [LARGE SCALE GENOMIC DNA]</scope>
    <source>
        <strain evidence="1 2">120-4 pot B 10/14</strain>
    </source>
</reference>
<gene>
    <name evidence="1" type="ORF">GMARGA_LOCUS30892</name>
</gene>
<protein>
    <submittedName>
        <fullName evidence="1">46172_t:CDS:1</fullName>
    </submittedName>
</protein>
<evidence type="ECO:0000313" key="1">
    <source>
        <dbReference type="EMBL" id="CAG8832061.1"/>
    </source>
</evidence>
<proteinExistence type="predicted"/>
<organism evidence="1 2">
    <name type="scientific">Gigaspora margarita</name>
    <dbReference type="NCBI Taxonomy" id="4874"/>
    <lineage>
        <taxon>Eukaryota</taxon>
        <taxon>Fungi</taxon>
        <taxon>Fungi incertae sedis</taxon>
        <taxon>Mucoromycota</taxon>
        <taxon>Glomeromycotina</taxon>
        <taxon>Glomeromycetes</taxon>
        <taxon>Diversisporales</taxon>
        <taxon>Gigasporaceae</taxon>
        <taxon>Gigaspora</taxon>
    </lineage>
</organism>
<sequence>MPPQPTKLDDIDILDLLSSTLSGEEFLVRDSVVEDKQILLFTTKANMQYLSRLSYWMIDGTFKTVLTIFRQLALFQDLIEFAEENNISLRPATILTDFELVAINASRIESK</sequence>
<evidence type="ECO:0000313" key="2">
    <source>
        <dbReference type="Proteomes" id="UP000789901"/>
    </source>
</evidence>